<dbReference type="PROSITE" id="PS50928">
    <property type="entry name" value="ABC_TM1"/>
    <property type="match status" value="1"/>
</dbReference>
<reference evidence="9 10" key="1">
    <citation type="journal article" date="2012" name="PLoS ONE">
        <title>The purine-utilizing bacterium Clostridium acidurici 9a: a genome-guided metabolic reconsideration.</title>
        <authorList>
            <person name="Hartwich K."/>
            <person name="Poehlein A."/>
            <person name="Daniel R."/>
        </authorList>
    </citation>
    <scope>NUCLEOTIDE SEQUENCE [LARGE SCALE GENOMIC DNA]</scope>
    <source>
        <strain evidence="10">ATCC 7906 / DSM 604 / BCRC 14475 / CIP 104303 / KCTC 5404 / NCIMB 10678 / 9a</strain>
    </source>
</reference>
<evidence type="ECO:0000256" key="1">
    <source>
        <dbReference type="ARBA" id="ARBA00004651"/>
    </source>
</evidence>
<dbReference type="RefSeq" id="WP_014968092.1">
    <property type="nucleotide sequence ID" value="NC_018664.1"/>
</dbReference>
<dbReference type="Pfam" id="PF00528">
    <property type="entry name" value="BPD_transp_1"/>
    <property type="match status" value="1"/>
</dbReference>
<evidence type="ECO:0000313" key="10">
    <source>
        <dbReference type="Proteomes" id="UP000006094"/>
    </source>
</evidence>
<proteinExistence type="inferred from homology"/>
<evidence type="ECO:0000256" key="3">
    <source>
        <dbReference type="ARBA" id="ARBA00022475"/>
    </source>
</evidence>
<dbReference type="CDD" id="cd06261">
    <property type="entry name" value="TM_PBP2"/>
    <property type="match status" value="1"/>
</dbReference>
<comment type="subcellular location">
    <subcellularLocation>
        <location evidence="1 7">Cell membrane</location>
        <topology evidence="1 7">Multi-pass membrane protein</topology>
    </subcellularLocation>
</comment>
<dbReference type="GO" id="GO:0005886">
    <property type="term" value="C:plasma membrane"/>
    <property type="evidence" value="ECO:0007669"/>
    <property type="project" value="UniProtKB-SubCell"/>
</dbReference>
<dbReference type="EMBL" id="CP003326">
    <property type="protein sequence ID" value="AFS78956.1"/>
    <property type="molecule type" value="Genomic_DNA"/>
</dbReference>
<keyword evidence="5 7" id="KW-1133">Transmembrane helix</keyword>
<feature type="domain" description="ABC transmembrane type-1" evidence="8">
    <location>
        <begin position="80"/>
        <end position="266"/>
    </location>
</feature>
<evidence type="ECO:0000256" key="4">
    <source>
        <dbReference type="ARBA" id="ARBA00022692"/>
    </source>
</evidence>
<evidence type="ECO:0000256" key="5">
    <source>
        <dbReference type="ARBA" id="ARBA00022989"/>
    </source>
</evidence>
<feature type="transmembrane region" description="Helical" evidence="7">
    <location>
        <begin position="186"/>
        <end position="212"/>
    </location>
</feature>
<dbReference type="eggNOG" id="COG0395">
    <property type="taxonomic scope" value="Bacteria"/>
</dbReference>
<dbReference type="STRING" id="1128398.Curi_c19520"/>
<dbReference type="PANTHER" id="PTHR43744">
    <property type="entry name" value="ABC TRANSPORTER PERMEASE PROTEIN MG189-RELATED-RELATED"/>
    <property type="match status" value="1"/>
</dbReference>
<feature type="transmembrane region" description="Helical" evidence="7">
    <location>
        <begin position="145"/>
        <end position="165"/>
    </location>
</feature>
<feature type="transmembrane region" description="Helical" evidence="7">
    <location>
        <begin position="117"/>
        <end position="139"/>
    </location>
</feature>
<dbReference type="KEGG" id="cad:Curi_c19520"/>
<dbReference type="GO" id="GO:0055085">
    <property type="term" value="P:transmembrane transport"/>
    <property type="evidence" value="ECO:0007669"/>
    <property type="project" value="InterPro"/>
</dbReference>
<feature type="transmembrane region" description="Helical" evidence="7">
    <location>
        <begin position="7"/>
        <end position="29"/>
    </location>
</feature>
<dbReference type="Gene3D" id="1.10.3720.10">
    <property type="entry name" value="MetI-like"/>
    <property type="match status" value="1"/>
</dbReference>
<evidence type="ECO:0000256" key="7">
    <source>
        <dbReference type="RuleBase" id="RU363032"/>
    </source>
</evidence>
<comment type="similarity">
    <text evidence="7">Belongs to the binding-protein-dependent transport system permease family.</text>
</comment>
<feature type="transmembrane region" description="Helical" evidence="7">
    <location>
        <begin position="79"/>
        <end position="105"/>
    </location>
</feature>
<evidence type="ECO:0000256" key="2">
    <source>
        <dbReference type="ARBA" id="ARBA00022448"/>
    </source>
</evidence>
<evidence type="ECO:0000313" key="9">
    <source>
        <dbReference type="EMBL" id="AFS78956.1"/>
    </source>
</evidence>
<keyword evidence="6 7" id="KW-0472">Membrane</keyword>
<keyword evidence="10" id="KW-1185">Reference proteome</keyword>
<feature type="transmembrane region" description="Helical" evidence="7">
    <location>
        <begin position="246"/>
        <end position="266"/>
    </location>
</feature>
<protein>
    <submittedName>
        <fullName evidence="9">Binding-protein-dependent transport system inner membrane component</fullName>
    </submittedName>
</protein>
<dbReference type="AlphaFoldDB" id="K0B2W7"/>
<dbReference type="InterPro" id="IPR000515">
    <property type="entry name" value="MetI-like"/>
</dbReference>
<dbReference type="SUPFAM" id="SSF161098">
    <property type="entry name" value="MetI-like"/>
    <property type="match status" value="1"/>
</dbReference>
<keyword evidence="3" id="KW-1003">Cell membrane</keyword>
<dbReference type="Proteomes" id="UP000006094">
    <property type="component" value="Chromosome"/>
</dbReference>
<name>K0B2W7_GOTA9</name>
<evidence type="ECO:0000256" key="6">
    <source>
        <dbReference type="ARBA" id="ARBA00023136"/>
    </source>
</evidence>
<accession>K0B2W7</accession>
<sequence>MLNIKKIIALIIVTLLVVIFSFPTIFTMLNSFMSEREINNSYDIESEKIEFITMKLIPEEVTIEQYYSLFIKNNMYFNMFWNSILIVLPITLGQVVVSLMASYAFHISKLKWKEHLFFVYIVVMLMPIHVTLVPNYIIADKLNLIGSYLSIIFPGIFNTYGVFLLRQYMKKIPKSYIEAARIDGASTLGIFIKIVAPLCKTAIVALAILTFIDNWNMVEQPIVFLKEEYKQPLSTYLYAINQNEKGVAFAASFFYMIPMLLMFLYCGKYLTEGIKDSGNKG</sequence>
<dbReference type="PANTHER" id="PTHR43744:SF12">
    <property type="entry name" value="ABC TRANSPORTER PERMEASE PROTEIN MG189-RELATED"/>
    <property type="match status" value="1"/>
</dbReference>
<gene>
    <name evidence="9" type="ordered locus">Curi_c19520</name>
</gene>
<evidence type="ECO:0000259" key="8">
    <source>
        <dbReference type="PROSITE" id="PS50928"/>
    </source>
</evidence>
<keyword evidence="4 7" id="KW-0812">Transmembrane</keyword>
<keyword evidence="2 7" id="KW-0813">Transport</keyword>
<dbReference type="HOGENOM" id="CLU_016047_1_1_9"/>
<dbReference type="InterPro" id="IPR035906">
    <property type="entry name" value="MetI-like_sf"/>
</dbReference>
<organism evidence="9 10">
    <name type="scientific">Gottschalkia acidurici (strain ATCC 7906 / DSM 604 / BCRC 14475 / CIP 104303 / KCTC 5404 / NCIMB 10678 / 9a)</name>
    <name type="common">Clostridium acidurici</name>
    <dbReference type="NCBI Taxonomy" id="1128398"/>
    <lineage>
        <taxon>Bacteria</taxon>
        <taxon>Bacillati</taxon>
        <taxon>Bacillota</taxon>
        <taxon>Tissierellia</taxon>
        <taxon>Tissierellales</taxon>
        <taxon>Gottschalkiaceae</taxon>
        <taxon>Gottschalkia</taxon>
    </lineage>
</organism>